<feature type="transmembrane region" description="Helical" evidence="7">
    <location>
        <begin position="89"/>
        <end position="108"/>
    </location>
</feature>
<keyword evidence="3" id="KW-0813">Transport</keyword>
<evidence type="ECO:0000256" key="5">
    <source>
        <dbReference type="ARBA" id="ARBA00022989"/>
    </source>
</evidence>
<evidence type="ECO:0000256" key="7">
    <source>
        <dbReference type="SAM" id="Phobius"/>
    </source>
</evidence>
<keyword evidence="6 7" id="KW-0472">Membrane</keyword>
<evidence type="ECO:0000256" key="4">
    <source>
        <dbReference type="ARBA" id="ARBA00022692"/>
    </source>
</evidence>
<accession>A0AA35PY60</accession>
<dbReference type="PANTHER" id="PTHR23514:SF3">
    <property type="entry name" value="BYPASS OF STOP CODON PROTEIN 6"/>
    <property type="match status" value="1"/>
</dbReference>
<comment type="subcellular location">
    <subcellularLocation>
        <location evidence="1">Endomembrane system</location>
        <topology evidence="1">Multi-pass membrane protein</topology>
    </subcellularLocation>
</comment>
<keyword evidence="4 7" id="KW-0812">Transmembrane</keyword>
<proteinExistence type="inferred from homology"/>
<dbReference type="SUPFAM" id="SSF103473">
    <property type="entry name" value="MFS general substrate transporter"/>
    <property type="match status" value="1"/>
</dbReference>
<name>A0AA35PY60_9HYPO</name>
<feature type="non-terminal residue" evidence="8">
    <location>
        <position position="109"/>
    </location>
</feature>
<evidence type="ECO:0000313" key="8">
    <source>
        <dbReference type="EMBL" id="CAI6088428.1"/>
    </source>
</evidence>
<comment type="similarity">
    <text evidence="2">Belongs to the major facilitator superfamily.</text>
</comment>
<sequence>MVGLSGLEWLGLSISPWRETGKVYQAEHPRREDSNGAGTKGALKNKITWLCACFIFLFMGIEAGASSSGFWVGMVAGRAGLGGFVTGHFGERLCIAIYIACCVALQLLF</sequence>
<dbReference type="InterPro" id="IPR051788">
    <property type="entry name" value="MFS_Transporter"/>
</dbReference>
<dbReference type="PANTHER" id="PTHR23514">
    <property type="entry name" value="BYPASS OF STOP CODON PROTEIN 6"/>
    <property type="match status" value="1"/>
</dbReference>
<evidence type="ECO:0000256" key="3">
    <source>
        <dbReference type="ARBA" id="ARBA00022448"/>
    </source>
</evidence>
<evidence type="ECO:0000313" key="9">
    <source>
        <dbReference type="Proteomes" id="UP001160390"/>
    </source>
</evidence>
<protein>
    <submittedName>
        <fullName evidence="8">Uncharacterized protein</fullName>
    </submittedName>
</protein>
<keyword evidence="5 7" id="KW-1133">Transmembrane helix</keyword>
<comment type="caution">
    <text evidence="8">The sequence shown here is derived from an EMBL/GenBank/DDBJ whole genome shotgun (WGS) entry which is preliminary data.</text>
</comment>
<evidence type="ECO:0000256" key="6">
    <source>
        <dbReference type="ARBA" id="ARBA00023136"/>
    </source>
</evidence>
<dbReference type="EMBL" id="CABFNP030000823">
    <property type="protein sequence ID" value="CAI6088428.1"/>
    <property type="molecule type" value="Genomic_DNA"/>
</dbReference>
<keyword evidence="9" id="KW-1185">Reference proteome</keyword>
<organism evidence="8 9">
    <name type="scientific">Clonostachys chloroleuca</name>
    <dbReference type="NCBI Taxonomy" id="1926264"/>
    <lineage>
        <taxon>Eukaryota</taxon>
        <taxon>Fungi</taxon>
        <taxon>Dikarya</taxon>
        <taxon>Ascomycota</taxon>
        <taxon>Pezizomycotina</taxon>
        <taxon>Sordariomycetes</taxon>
        <taxon>Hypocreomycetidae</taxon>
        <taxon>Hypocreales</taxon>
        <taxon>Bionectriaceae</taxon>
        <taxon>Clonostachys</taxon>
    </lineage>
</organism>
<evidence type="ECO:0000256" key="1">
    <source>
        <dbReference type="ARBA" id="ARBA00004127"/>
    </source>
</evidence>
<dbReference type="GO" id="GO:0016020">
    <property type="term" value="C:membrane"/>
    <property type="evidence" value="ECO:0007669"/>
    <property type="project" value="TreeGrafter"/>
</dbReference>
<reference evidence="8" key="1">
    <citation type="submission" date="2023-01" db="EMBL/GenBank/DDBJ databases">
        <authorList>
            <person name="Piombo E."/>
        </authorList>
    </citation>
    <scope>NUCLEOTIDE SEQUENCE</scope>
</reference>
<evidence type="ECO:0000256" key="2">
    <source>
        <dbReference type="ARBA" id="ARBA00008335"/>
    </source>
</evidence>
<dbReference type="Proteomes" id="UP001160390">
    <property type="component" value="Unassembled WGS sequence"/>
</dbReference>
<dbReference type="GO" id="GO:0012505">
    <property type="term" value="C:endomembrane system"/>
    <property type="evidence" value="ECO:0007669"/>
    <property type="project" value="UniProtKB-SubCell"/>
</dbReference>
<dbReference type="InterPro" id="IPR036259">
    <property type="entry name" value="MFS_trans_sf"/>
</dbReference>
<dbReference type="AlphaFoldDB" id="A0AA35PY60"/>
<feature type="transmembrane region" description="Helical" evidence="7">
    <location>
        <begin position="47"/>
        <end position="77"/>
    </location>
</feature>
<gene>
    <name evidence="8" type="ORF">CCHLO57077_00010691</name>
</gene>